<feature type="chain" id="PRO_5041260724" evidence="1">
    <location>
        <begin position="23"/>
        <end position="66"/>
    </location>
</feature>
<dbReference type="Proteomes" id="UP001178461">
    <property type="component" value="Chromosome 3"/>
</dbReference>
<dbReference type="SUPFAM" id="SSF57392">
    <property type="entry name" value="Defensin-like"/>
    <property type="match status" value="1"/>
</dbReference>
<evidence type="ECO:0000313" key="4">
    <source>
        <dbReference type="Proteomes" id="UP001178461"/>
    </source>
</evidence>
<evidence type="ECO:0000256" key="1">
    <source>
        <dbReference type="SAM" id="SignalP"/>
    </source>
</evidence>
<keyword evidence="4" id="KW-1185">Reference proteome</keyword>
<dbReference type="GO" id="GO:0006952">
    <property type="term" value="P:defense response"/>
    <property type="evidence" value="ECO:0007669"/>
    <property type="project" value="InterPro"/>
</dbReference>
<name>A0AA35K486_9SAUR</name>
<feature type="signal peptide" evidence="1">
    <location>
        <begin position="1"/>
        <end position="22"/>
    </location>
</feature>
<dbReference type="Pfam" id="PF00711">
    <property type="entry name" value="Defensin_beta"/>
    <property type="match status" value="1"/>
</dbReference>
<dbReference type="GO" id="GO:0005576">
    <property type="term" value="C:extracellular region"/>
    <property type="evidence" value="ECO:0007669"/>
    <property type="project" value="InterPro"/>
</dbReference>
<gene>
    <name evidence="3" type="ORF">PODLI_1B009903</name>
</gene>
<proteinExistence type="predicted"/>
<evidence type="ECO:0000313" key="3">
    <source>
        <dbReference type="EMBL" id="CAI5771467.1"/>
    </source>
</evidence>
<keyword evidence="1" id="KW-0732">Signal</keyword>
<reference evidence="3" key="1">
    <citation type="submission" date="2022-12" db="EMBL/GenBank/DDBJ databases">
        <authorList>
            <person name="Alioto T."/>
            <person name="Alioto T."/>
            <person name="Gomez Garrido J."/>
        </authorList>
    </citation>
    <scope>NUCLEOTIDE SEQUENCE</scope>
</reference>
<accession>A0AA35K486</accession>
<protein>
    <submittedName>
        <fullName evidence="3">---NA</fullName>
    </submittedName>
</protein>
<dbReference type="InterPro" id="IPR001855">
    <property type="entry name" value="Defensin_beta-like"/>
</dbReference>
<sequence length="66" mass="7697">MKILHLCFAVLCLLLLASPGFAQDEEPSNHIQCHKANGFCYRKRCSKNYETIGRCRTSFCCRRREE</sequence>
<dbReference type="Gene3D" id="3.10.360.10">
    <property type="entry name" value="Antimicrobial Peptide, Beta-defensin 2, Chain A"/>
    <property type="match status" value="1"/>
</dbReference>
<feature type="domain" description="Beta-defensin-like" evidence="2">
    <location>
        <begin position="29"/>
        <end position="62"/>
    </location>
</feature>
<dbReference type="AlphaFoldDB" id="A0AA35K486"/>
<evidence type="ECO:0000259" key="2">
    <source>
        <dbReference type="Pfam" id="PF00711"/>
    </source>
</evidence>
<dbReference type="EMBL" id="OX395128">
    <property type="protein sequence ID" value="CAI5771467.1"/>
    <property type="molecule type" value="Genomic_DNA"/>
</dbReference>
<organism evidence="3 4">
    <name type="scientific">Podarcis lilfordi</name>
    <name type="common">Lilford's wall lizard</name>
    <dbReference type="NCBI Taxonomy" id="74358"/>
    <lineage>
        <taxon>Eukaryota</taxon>
        <taxon>Metazoa</taxon>
        <taxon>Chordata</taxon>
        <taxon>Craniata</taxon>
        <taxon>Vertebrata</taxon>
        <taxon>Euteleostomi</taxon>
        <taxon>Lepidosauria</taxon>
        <taxon>Squamata</taxon>
        <taxon>Bifurcata</taxon>
        <taxon>Unidentata</taxon>
        <taxon>Episquamata</taxon>
        <taxon>Laterata</taxon>
        <taxon>Lacertibaenia</taxon>
        <taxon>Lacertidae</taxon>
        <taxon>Podarcis</taxon>
    </lineage>
</organism>